<dbReference type="Proteomes" id="UP000184172">
    <property type="component" value="Unassembled WGS sequence"/>
</dbReference>
<name>A0A1M6L982_9FLAO</name>
<dbReference type="EC" id="2.3.2.6" evidence="10 15"/>
<evidence type="ECO:0000256" key="14">
    <source>
        <dbReference type="ARBA" id="ARBA00083640"/>
    </source>
</evidence>
<evidence type="ECO:0000256" key="8">
    <source>
        <dbReference type="ARBA" id="ARBA00054043"/>
    </source>
</evidence>
<evidence type="ECO:0000256" key="15">
    <source>
        <dbReference type="HAMAP-Rule" id="MF_00688"/>
    </source>
</evidence>
<keyword evidence="4 15" id="KW-0012">Acyltransferase</keyword>
<dbReference type="HAMAP" id="MF_00688">
    <property type="entry name" value="Leu_Phe_trans"/>
    <property type="match status" value="1"/>
</dbReference>
<dbReference type="GO" id="GO:0008914">
    <property type="term" value="F:leucyl-tRNA--protein transferase activity"/>
    <property type="evidence" value="ECO:0007669"/>
    <property type="project" value="UniProtKB-UniRule"/>
</dbReference>
<organism evidence="16 17">
    <name type="scientific">Aequorivita viscosa</name>
    <dbReference type="NCBI Taxonomy" id="797419"/>
    <lineage>
        <taxon>Bacteria</taxon>
        <taxon>Pseudomonadati</taxon>
        <taxon>Bacteroidota</taxon>
        <taxon>Flavobacteriia</taxon>
        <taxon>Flavobacteriales</taxon>
        <taxon>Flavobacteriaceae</taxon>
        <taxon>Aequorivita</taxon>
    </lineage>
</organism>
<evidence type="ECO:0000256" key="5">
    <source>
        <dbReference type="ARBA" id="ARBA00050607"/>
    </source>
</evidence>
<evidence type="ECO:0000313" key="17">
    <source>
        <dbReference type="Proteomes" id="UP000184172"/>
    </source>
</evidence>
<dbReference type="SUPFAM" id="SSF55729">
    <property type="entry name" value="Acyl-CoA N-acyltransferases (Nat)"/>
    <property type="match status" value="1"/>
</dbReference>
<dbReference type="Pfam" id="PF03588">
    <property type="entry name" value="Leu_Phe_trans"/>
    <property type="match status" value="1"/>
</dbReference>
<accession>A0A1M6L982</accession>
<evidence type="ECO:0000256" key="7">
    <source>
        <dbReference type="ARBA" id="ARBA00051538"/>
    </source>
</evidence>
<evidence type="ECO:0000256" key="1">
    <source>
        <dbReference type="ARBA" id="ARBA00004496"/>
    </source>
</evidence>
<dbReference type="InterPro" id="IPR042221">
    <property type="entry name" value="Leu/Phe-tRNA_Trfase_N"/>
</dbReference>
<sequence length="213" mass="24485">MYKLTSELIFPNPTEATSDGLLAIGGDLSAARLLLAYNSGIFPWFGRNQPILWWSPDPRMVLFPDKFRVSKSLRKTLRSEKFKITFNKDFERVISYCANVPRNGEVGTWITLEMQRAYIALHTLRHAVSVEVWLNNHLVGGLYGINLPDKKVFCGESMFSLVNDASKVAFYHLCQYLQTLDYKLIDCQIYNTHLESLGAFEIPRNEFLDYLCT</sequence>
<comment type="similarity">
    <text evidence="9 15">Belongs to the L/F-transferase family.</text>
</comment>
<dbReference type="STRING" id="797419.SAMN05216556_1213"/>
<dbReference type="PANTHER" id="PTHR30098:SF2">
    <property type="entry name" value="LEUCYL_PHENYLALANYL-TRNA--PROTEIN TRANSFERASE"/>
    <property type="match status" value="1"/>
</dbReference>
<evidence type="ECO:0000256" key="3">
    <source>
        <dbReference type="ARBA" id="ARBA00022679"/>
    </source>
</evidence>
<dbReference type="PANTHER" id="PTHR30098">
    <property type="entry name" value="LEUCYL/PHENYLALANYL-TRNA--PROTEIN TRANSFERASE"/>
    <property type="match status" value="1"/>
</dbReference>
<comment type="catalytic activity">
    <reaction evidence="6 15">
        <text>N-terminal L-arginyl-[protein] + L-leucyl-tRNA(Leu) = N-terminal L-leucyl-L-arginyl-[protein] + tRNA(Leu) + H(+)</text>
        <dbReference type="Rhea" id="RHEA:50416"/>
        <dbReference type="Rhea" id="RHEA-COMP:9613"/>
        <dbReference type="Rhea" id="RHEA-COMP:9622"/>
        <dbReference type="Rhea" id="RHEA-COMP:12672"/>
        <dbReference type="Rhea" id="RHEA-COMP:12673"/>
        <dbReference type="ChEBI" id="CHEBI:15378"/>
        <dbReference type="ChEBI" id="CHEBI:64719"/>
        <dbReference type="ChEBI" id="CHEBI:78442"/>
        <dbReference type="ChEBI" id="CHEBI:78494"/>
        <dbReference type="ChEBI" id="CHEBI:133044"/>
        <dbReference type="EC" id="2.3.2.6"/>
    </reaction>
</comment>
<dbReference type="RefSeq" id="WP_073220215.1">
    <property type="nucleotide sequence ID" value="NZ_FNNS01000021.1"/>
</dbReference>
<dbReference type="AlphaFoldDB" id="A0A1M6L982"/>
<evidence type="ECO:0000313" key="16">
    <source>
        <dbReference type="EMBL" id="SHJ67659.1"/>
    </source>
</evidence>
<proteinExistence type="inferred from homology"/>
<dbReference type="EMBL" id="FQYV01000022">
    <property type="protein sequence ID" value="SHJ67659.1"/>
    <property type="molecule type" value="Genomic_DNA"/>
</dbReference>
<comment type="catalytic activity">
    <reaction evidence="5 15">
        <text>L-phenylalanyl-tRNA(Phe) + an N-terminal L-alpha-aminoacyl-[protein] = an N-terminal L-phenylalanyl-L-alpha-aminoacyl-[protein] + tRNA(Phe)</text>
        <dbReference type="Rhea" id="RHEA:43632"/>
        <dbReference type="Rhea" id="RHEA-COMP:9668"/>
        <dbReference type="Rhea" id="RHEA-COMP:9699"/>
        <dbReference type="Rhea" id="RHEA-COMP:10636"/>
        <dbReference type="Rhea" id="RHEA-COMP:10637"/>
        <dbReference type="ChEBI" id="CHEBI:78442"/>
        <dbReference type="ChEBI" id="CHEBI:78531"/>
        <dbReference type="ChEBI" id="CHEBI:78597"/>
        <dbReference type="ChEBI" id="CHEBI:83561"/>
        <dbReference type="EC" id="2.3.2.6"/>
    </reaction>
</comment>
<evidence type="ECO:0000256" key="2">
    <source>
        <dbReference type="ARBA" id="ARBA00022490"/>
    </source>
</evidence>
<keyword evidence="17" id="KW-1185">Reference proteome</keyword>
<keyword evidence="3 15" id="KW-0808">Transferase</keyword>
<dbReference type="OrthoDB" id="9790282at2"/>
<evidence type="ECO:0000256" key="9">
    <source>
        <dbReference type="ARBA" id="ARBA00061535"/>
    </source>
</evidence>
<dbReference type="InterPro" id="IPR016181">
    <property type="entry name" value="Acyl_CoA_acyltransferase"/>
</dbReference>
<dbReference type="Gene3D" id="3.30.70.3550">
    <property type="entry name" value="Leucyl/phenylalanyl-tRNA-protein transferase, N-terminal domain"/>
    <property type="match status" value="1"/>
</dbReference>
<evidence type="ECO:0000256" key="13">
    <source>
        <dbReference type="ARBA" id="ARBA00077165"/>
    </source>
</evidence>
<comment type="catalytic activity">
    <reaction evidence="7 15">
        <text>N-terminal L-lysyl-[protein] + L-leucyl-tRNA(Leu) = N-terminal L-leucyl-L-lysyl-[protein] + tRNA(Leu) + H(+)</text>
        <dbReference type="Rhea" id="RHEA:12340"/>
        <dbReference type="Rhea" id="RHEA-COMP:9613"/>
        <dbReference type="Rhea" id="RHEA-COMP:9622"/>
        <dbReference type="Rhea" id="RHEA-COMP:12670"/>
        <dbReference type="Rhea" id="RHEA-COMP:12671"/>
        <dbReference type="ChEBI" id="CHEBI:15378"/>
        <dbReference type="ChEBI" id="CHEBI:65249"/>
        <dbReference type="ChEBI" id="CHEBI:78442"/>
        <dbReference type="ChEBI" id="CHEBI:78494"/>
        <dbReference type="ChEBI" id="CHEBI:133043"/>
        <dbReference type="EC" id="2.3.2.6"/>
    </reaction>
</comment>
<dbReference type="GO" id="GO:0005737">
    <property type="term" value="C:cytoplasm"/>
    <property type="evidence" value="ECO:0007669"/>
    <property type="project" value="UniProtKB-SubCell"/>
</dbReference>
<dbReference type="InterPro" id="IPR004616">
    <property type="entry name" value="Leu/Phe-tRNA_Trfase"/>
</dbReference>
<dbReference type="FunFam" id="3.30.70.3550:FF:000001">
    <property type="entry name" value="Leucyl/phenylalanyl-tRNA--protein transferase"/>
    <property type="match status" value="1"/>
</dbReference>
<comment type="function">
    <text evidence="8 15">Functions in the N-end rule pathway of protein degradation where it conjugates Leu, Phe and, less efficiently, Met from aminoacyl-tRNAs to the N-termini of proteins containing an N-terminal arginine or lysine.</text>
</comment>
<dbReference type="InterPro" id="IPR042203">
    <property type="entry name" value="Leu/Phe-tRNA_Trfase_C"/>
</dbReference>
<reference evidence="17" key="1">
    <citation type="submission" date="2016-11" db="EMBL/GenBank/DDBJ databases">
        <authorList>
            <person name="Varghese N."/>
            <person name="Submissions S."/>
        </authorList>
    </citation>
    <scope>NUCLEOTIDE SEQUENCE [LARGE SCALE GENOMIC DNA]</scope>
    <source>
        <strain evidence="17">DSM 26349</strain>
    </source>
</reference>
<evidence type="ECO:0000256" key="6">
    <source>
        <dbReference type="ARBA" id="ARBA00050652"/>
    </source>
</evidence>
<gene>
    <name evidence="15" type="primary">aat</name>
    <name evidence="16" type="ORF">SAMN04487908_12264</name>
</gene>
<dbReference type="GO" id="GO:0030163">
    <property type="term" value="P:protein catabolic process"/>
    <property type="evidence" value="ECO:0007669"/>
    <property type="project" value="UniProtKB-UniRule"/>
</dbReference>
<evidence type="ECO:0000256" key="4">
    <source>
        <dbReference type="ARBA" id="ARBA00023315"/>
    </source>
</evidence>
<evidence type="ECO:0000256" key="11">
    <source>
        <dbReference type="ARBA" id="ARBA00074372"/>
    </source>
</evidence>
<keyword evidence="2 15" id="KW-0963">Cytoplasm</keyword>
<comment type="subcellular location">
    <subcellularLocation>
        <location evidence="1 15">Cytoplasm</location>
    </subcellularLocation>
</comment>
<protein>
    <recommendedName>
        <fullName evidence="11 15">Leucyl/phenylalanyl-tRNA--protein transferase</fullName>
        <ecNumber evidence="10 15">2.3.2.6</ecNumber>
    </recommendedName>
    <alternativeName>
        <fullName evidence="12 15">L/F-transferase</fullName>
    </alternativeName>
    <alternativeName>
        <fullName evidence="13 15">Leucyltransferase</fullName>
    </alternativeName>
    <alternativeName>
        <fullName evidence="14 15">Phenyalanyltransferase</fullName>
    </alternativeName>
</protein>
<evidence type="ECO:0000256" key="12">
    <source>
        <dbReference type="ARBA" id="ARBA00077136"/>
    </source>
</evidence>
<dbReference type="Gene3D" id="3.40.630.70">
    <property type="entry name" value="Leucyl/phenylalanyl-tRNA-protein transferase, C-terminal domain"/>
    <property type="match status" value="1"/>
</dbReference>
<evidence type="ECO:0000256" key="10">
    <source>
        <dbReference type="ARBA" id="ARBA00066767"/>
    </source>
</evidence>
<dbReference type="NCBIfam" id="TIGR00667">
    <property type="entry name" value="aat"/>
    <property type="match status" value="1"/>
</dbReference>